<evidence type="ECO:0000313" key="8">
    <source>
        <dbReference type="Proteomes" id="UP000050833"/>
    </source>
</evidence>
<dbReference type="Gene3D" id="1.20.120.340">
    <property type="entry name" value="Flagellar protein FliS"/>
    <property type="match status" value="1"/>
</dbReference>
<dbReference type="NCBIfam" id="TIGR00208">
    <property type="entry name" value="fliS"/>
    <property type="match status" value="1"/>
</dbReference>
<reference evidence="7 8" key="1">
    <citation type="submission" date="2015-10" db="EMBL/GenBank/DDBJ databases">
        <title>Butyribacter intestini gen. nov., sp. nov., a butyric acid-producing bacterium of the family Lachnospiraceae isolated from the human faeces.</title>
        <authorList>
            <person name="Zou Y."/>
            <person name="Xue W."/>
            <person name="Luo G."/>
            <person name="Lv M."/>
        </authorList>
    </citation>
    <scope>NUCLEOTIDE SEQUENCE [LARGE SCALE GENOMIC DNA]</scope>
    <source>
        <strain evidence="7 8">TF01-11</strain>
    </source>
</reference>
<dbReference type="Proteomes" id="UP000050833">
    <property type="component" value="Unassembled WGS sequence"/>
</dbReference>
<evidence type="ECO:0000256" key="3">
    <source>
        <dbReference type="ARBA" id="ARBA00022490"/>
    </source>
</evidence>
<comment type="subcellular location">
    <subcellularLocation>
        <location evidence="1 6">Cytoplasm</location>
        <location evidence="1 6">Cytosol</location>
    </subcellularLocation>
</comment>
<comment type="caution">
    <text evidence="7">The sequence shown here is derived from an EMBL/GenBank/DDBJ whole genome shotgun (WGS) entry which is preliminary data.</text>
</comment>
<accession>A0AAW3JNF4</accession>
<gene>
    <name evidence="7" type="ORF">APZ18_13475</name>
</gene>
<comment type="similarity">
    <text evidence="2 6">Belongs to the FliS family.</text>
</comment>
<dbReference type="InterPro" id="IPR003713">
    <property type="entry name" value="FliS"/>
</dbReference>
<dbReference type="Pfam" id="PF02561">
    <property type="entry name" value="FliS"/>
    <property type="match status" value="1"/>
</dbReference>
<dbReference type="GO" id="GO:0071973">
    <property type="term" value="P:bacterial-type flagellum-dependent cell motility"/>
    <property type="evidence" value="ECO:0007669"/>
    <property type="project" value="TreeGrafter"/>
</dbReference>
<dbReference type="EMBL" id="LLKB01000006">
    <property type="protein sequence ID" value="KQC84313.1"/>
    <property type="molecule type" value="Genomic_DNA"/>
</dbReference>
<keyword evidence="3 6" id="KW-0963">Cytoplasm</keyword>
<dbReference type="InterPro" id="IPR036584">
    <property type="entry name" value="FliS_sf"/>
</dbReference>
<name>A0AAW3JNF4_9FIRM</name>
<evidence type="ECO:0000256" key="2">
    <source>
        <dbReference type="ARBA" id="ARBA00008787"/>
    </source>
</evidence>
<dbReference type="RefSeq" id="WP_022015203.1">
    <property type="nucleotide sequence ID" value="NZ_DBGBRS010000208.1"/>
</dbReference>
<evidence type="ECO:0000256" key="4">
    <source>
        <dbReference type="ARBA" id="ARBA00022795"/>
    </source>
</evidence>
<dbReference type="PANTHER" id="PTHR34773">
    <property type="entry name" value="FLAGELLAR SECRETION CHAPERONE FLIS"/>
    <property type="match status" value="1"/>
</dbReference>
<protein>
    <recommendedName>
        <fullName evidence="6">Flagellar secretion chaperone FliS</fullName>
    </recommendedName>
</protein>
<dbReference type="PANTHER" id="PTHR34773:SF1">
    <property type="entry name" value="FLAGELLAR SECRETION CHAPERONE FLIS"/>
    <property type="match status" value="1"/>
</dbReference>
<evidence type="ECO:0000256" key="5">
    <source>
        <dbReference type="ARBA" id="ARBA00023186"/>
    </source>
</evidence>
<sequence length="131" mass="15196">MTPNKRNAAQAYKLNAIKTASPAKLTSMLYDAAVRFTDTSIELMENDPNNFEEINKNLKKAQDCIMELRMGLDFKYPVAGEFEKVYDYIYRRLVEGNMTKDVEIIKDTLTHIHTMRDTWKEVVRLNNEGKA</sequence>
<keyword evidence="4 6" id="KW-1005">Bacterial flagellum biogenesis</keyword>
<proteinExistence type="inferred from homology"/>
<dbReference type="PIRSF" id="PIRSF039090">
    <property type="entry name" value="Flis"/>
    <property type="match status" value="1"/>
</dbReference>
<dbReference type="AlphaFoldDB" id="A0AAW3JNF4"/>
<dbReference type="CDD" id="cd16098">
    <property type="entry name" value="FliS"/>
    <property type="match status" value="1"/>
</dbReference>
<organism evidence="7 8">
    <name type="scientific">Butyribacter intestini</name>
    <dbReference type="NCBI Taxonomy" id="1703332"/>
    <lineage>
        <taxon>Bacteria</taxon>
        <taxon>Bacillati</taxon>
        <taxon>Bacillota</taxon>
        <taxon>Clostridia</taxon>
        <taxon>Lachnospirales</taxon>
        <taxon>Lachnospiraceae</taxon>
        <taxon>Butyribacter</taxon>
    </lineage>
</organism>
<dbReference type="GO" id="GO:0005829">
    <property type="term" value="C:cytosol"/>
    <property type="evidence" value="ECO:0007669"/>
    <property type="project" value="UniProtKB-SubCell"/>
</dbReference>
<keyword evidence="8" id="KW-1185">Reference proteome</keyword>
<evidence type="ECO:0000313" key="7">
    <source>
        <dbReference type="EMBL" id="KQC84313.1"/>
    </source>
</evidence>
<evidence type="ECO:0000256" key="1">
    <source>
        <dbReference type="ARBA" id="ARBA00004514"/>
    </source>
</evidence>
<dbReference type="GO" id="GO:0044780">
    <property type="term" value="P:bacterial-type flagellum assembly"/>
    <property type="evidence" value="ECO:0007669"/>
    <property type="project" value="InterPro"/>
</dbReference>
<dbReference type="SUPFAM" id="SSF101116">
    <property type="entry name" value="Flagellar export chaperone FliS"/>
    <property type="match status" value="1"/>
</dbReference>
<evidence type="ECO:0000256" key="6">
    <source>
        <dbReference type="PIRNR" id="PIRNR039090"/>
    </source>
</evidence>
<keyword evidence="5" id="KW-0143">Chaperone</keyword>